<comment type="similarity">
    <text evidence="1">Belongs to the IMPACT family.</text>
</comment>
<dbReference type="PROSITE" id="PS00910">
    <property type="entry name" value="UPF0029"/>
    <property type="match status" value="1"/>
</dbReference>
<dbReference type="EMBL" id="JBHSGD010000005">
    <property type="protein sequence ID" value="MFC4652405.1"/>
    <property type="molecule type" value="Genomic_DNA"/>
</dbReference>
<accession>A0ABV9JG75</accession>
<dbReference type="Proteomes" id="UP001595987">
    <property type="component" value="Unassembled WGS sequence"/>
</dbReference>
<dbReference type="InterPro" id="IPR020569">
    <property type="entry name" value="UPF0029_Impact_CS"/>
</dbReference>
<dbReference type="InterPro" id="IPR036956">
    <property type="entry name" value="Impact_N_sf"/>
</dbReference>
<dbReference type="PANTHER" id="PTHR16301">
    <property type="entry name" value="IMPACT-RELATED"/>
    <property type="match status" value="1"/>
</dbReference>
<organism evidence="4 5">
    <name type="scientific">Lactococcus nasutitermitis</name>
    <dbReference type="NCBI Taxonomy" id="1652957"/>
    <lineage>
        <taxon>Bacteria</taxon>
        <taxon>Bacillati</taxon>
        <taxon>Bacillota</taxon>
        <taxon>Bacilli</taxon>
        <taxon>Lactobacillales</taxon>
        <taxon>Streptococcaceae</taxon>
        <taxon>Lactococcus</taxon>
    </lineage>
</organism>
<dbReference type="Gene3D" id="3.30.70.240">
    <property type="match status" value="1"/>
</dbReference>
<dbReference type="InterPro" id="IPR023582">
    <property type="entry name" value="Impact"/>
</dbReference>
<dbReference type="InterPro" id="IPR015269">
    <property type="entry name" value="UPF0029_Impact_C"/>
</dbReference>
<feature type="domain" description="Impact N-terminal" evidence="2">
    <location>
        <begin position="16"/>
        <end position="121"/>
    </location>
</feature>
<dbReference type="InterPro" id="IPR015796">
    <property type="entry name" value="Impact_YigZ-like"/>
</dbReference>
<sequence length="208" mass="23509">MRITIKSDSINEEEIKKSRFICYLKRIENEEEAREFISAVKKEHWKANHNCSAYTLGEQQEIQRTSDDGEPSGTAGVPMLEILKKKQIINTCAVITRYFGGVKLGTGGLIRAYSGVLNHAIEVTGLVQRVEQQGLTLTLDYSLFDSLQHFLLAEHIEMANSKFLTEVKLDLFIDNDKLDGFISRINEKFSGKIKIKKTAKQLVEVALS</sequence>
<dbReference type="Pfam" id="PF09186">
    <property type="entry name" value="DUF1949"/>
    <property type="match status" value="1"/>
</dbReference>
<name>A0ABV9JG75_9LACT</name>
<evidence type="ECO:0000259" key="3">
    <source>
        <dbReference type="Pfam" id="PF09186"/>
    </source>
</evidence>
<evidence type="ECO:0000256" key="1">
    <source>
        <dbReference type="ARBA" id="ARBA00007665"/>
    </source>
</evidence>
<dbReference type="Pfam" id="PF01205">
    <property type="entry name" value="Impact_N"/>
    <property type="match status" value="1"/>
</dbReference>
<dbReference type="SUPFAM" id="SSF54211">
    <property type="entry name" value="Ribosomal protein S5 domain 2-like"/>
    <property type="match status" value="1"/>
</dbReference>
<dbReference type="SUPFAM" id="SSF54980">
    <property type="entry name" value="EF-G C-terminal domain-like"/>
    <property type="match status" value="1"/>
</dbReference>
<dbReference type="InterPro" id="IPR020568">
    <property type="entry name" value="Ribosomal_Su5_D2-typ_SF"/>
</dbReference>
<gene>
    <name evidence="4" type="ORF">ACFO26_05730</name>
</gene>
<evidence type="ECO:0000313" key="4">
    <source>
        <dbReference type="EMBL" id="MFC4652405.1"/>
    </source>
</evidence>
<dbReference type="PANTHER" id="PTHR16301:SF20">
    <property type="entry name" value="IMPACT FAMILY MEMBER YIGZ"/>
    <property type="match status" value="1"/>
</dbReference>
<proteinExistence type="inferred from homology"/>
<feature type="domain" description="UPF0029" evidence="3">
    <location>
        <begin position="137"/>
        <end position="192"/>
    </location>
</feature>
<evidence type="ECO:0000313" key="5">
    <source>
        <dbReference type="Proteomes" id="UP001595987"/>
    </source>
</evidence>
<dbReference type="InterPro" id="IPR001498">
    <property type="entry name" value="Impact_N"/>
</dbReference>
<reference evidence="5" key="1">
    <citation type="journal article" date="2019" name="Int. J. Syst. Evol. Microbiol.">
        <title>The Global Catalogue of Microorganisms (GCM) 10K type strain sequencing project: providing services to taxonomists for standard genome sequencing and annotation.</title>
        <authorList>
            <consortium name="The Broad Institute Genomics Platform"/>
            <consortium name="The Broad Institute Genome Sequencing Center for Infectious Disease"/>
            <person name="Wu L."/>
            <person name="Ma J."/>
        </authorList>
    </citation>
    <scope>NUCLEOTIDE SEQUENCE [LARGE SCALE GENOMIC DNA]</scope>
    <source>
        <strain evidence="5">CCUG 63287</strain>
    </source>
</reference>
<keyword evidence="5" id="KW-1185">Reference proteome</keyword>
<dbReference type="RefSeq" id="WP_213534898.1">
    <property type="nucleotide sequence ID" value="NZ_BOVQ01000004.1"/>
</dbReference>
<dbReference type="Gene3D" id="3.30.230.30">
    <property type="entry name" value="Impact, N-terminal domain"/>
    <property type="match status" value="1"/>
</dbReference>
<evidence type="ECO:0000259" key="2">
    <source>
        <dbReference type="Pfam" id="PF01205"/>
    </source>
</evidence>
<comment type="caution">
    <text evidence="4">The sequence shown here is derived from an EMBL/GenBank/DDBJ whole genome shotgun (WGS) entry which is preliminary data.</text>
</comment>
<protein>
    <submittedName>
        <fullName evidence="4">YigZ family protein</fullName>
    </submittedName>
</protein>
<dbReference type="InterPro" id="IPR035647">
    <property type="entry name" value="EFG_III/V"/>
</dbReference>
<dbReference type="NCBIfam" id="TIGR00257">
    <property type="entry name" value="IMPACT_YIGZ"/>
    <property type="match status" value="1"/>
</dbReference>